<keyword evidence="2" id="KW-1185">Reference proteome</keyword>
<comment type="caution">
    <text evidence="1">The sequence shown here is derived from an EMBL/GenBank/DDBJ whole genome shotgun (WGS) entry which is preliminary data.</text>
</comment>
<dbReference type="AlphaFoldDB" id="A0AAW2FNP3"/>
<name>A0AAW2FNP3_9HYME</name>
<sequence length="124" mass="14277">MHFLYNVYFIVAANKPPLSSFARSRYCKLMPRHPSDNCEKKKKRKKKNIYFQFDVSSTNTAGWIESTLSALSGHFASAERYLILSQLEEDTNKPLTLSENSCENSVNLENKSSYFSYVRMVSSN</sequence>
<proteinExistence type="predicted"/>
<organism evidence="1 2">
    <name type="scientific">Cardiocondyla obscurior</name>
    <dbReference type="NCBI Taxonomy" id="286306"/>
    <lineage>
        <taxon>Eukaryota</taxon>
        <taxon>Metazoa</taxon>
        <taxon>Ecdysozoa</taxon>
        <taxon>Arthropoda</taxon>
        <taxon>Hexapoda</taxon>
        <taxon>Insecta</taxon>
        <taxon>Pterygota</taxon>
        <taxon>Neoptera</taxon>
        <taxon>Endopterygota</taxon>
        <taxon>Hymenoptera</taxon>
        <taxon>Apocrita</taxon>
        <taxon>Aculeata</taxon>
        <taxon>Formicoidea</taxon>
        <taxon>Formicidae</taxon>
        <taxon>Myrmicinae</taxon>
        <taxon>Cardiocondyla</taxon>
    </lineage>
</organism>
<gene>
    <name evidence="1" type="ORF">PUN28_009984</name>
</gene>
<evidence type="ECO:0000313" key="1">
    <source>
        <dbReference type="EMBL" id="KAL0116740.1"/>
    </source>
</evidence>
<reference evidence="1 2" key="1">
    <citation type="submission" date="2023-03" db="EMBL/GenBank/DDBJ databases">
        <title>High recombination rates correlate with genetic variation in Cardiocondyla obscurior ants.</title>
        <authorList>
            <person name="Errbii M."/>
        </authorList>
    </citation>
    <scope>NUCLEOTIDE SEQUENCE [LARGE SCALE GENOMIC DNA]</scope>
    <source>
        <strain evidence="1">Alpha-2009</strain>
        <tissue evidence="1">Whole body</tissue>
    </source>
</reference>
<protein>
    <submittedName>
        <fullName evidence="1">Uncharacterized protein</fullName>
    </submittedName>
</protein>
<dbReference type="EMBL" id="JADYXP020000009">
    <property type="protein sequence ID" value="KAL0116740.1"/>
    <property type="molecule type" value="Genomic_DNA"/>
</dbReference>
<accession>A0AAW2FNP3</accession>
<dbReference type="Proteomes" id="UP001430953">
    <property type="component" value="Unassembled WGS sequence"/>
</dbReference>
<evidence type="ECO:0000313" key="2">
    <source>
        <dbReference type="Proteomes" id="UP001430953"/>
    </source>
</evidence>